<evidence type="ECO:0000313" key="2">
    <source>
        <dbReference type="Proteomes" id="UP001589608"/>
    </source>
</evidence>
<dbReference type="EMBL" id="JBHMCA010000043">
    <property type="protein sequence ID" value="MFB9445637.1"/>
    <property type="molecule type" value="Genomic_DNA"/>
</dbReference>
<keyword evidence="2" id="KW-1185">Reference proteome</keyword>
<evidence type="ECO:0000313" key="1">
    <source>
        <dbReference type="EMBL" id="MFB9445637.1"/>
    </source>
</evidence>
<organism evidence="1 2">
    <name type="scientific">Dactylosporangium vinaceum</name>
    <dbReference type="NCBI Taxonomy" id="53362"/>
    <lineage>
        <taxon>Bacteria</taxon>
        <taxon>Bacillati</taxon>
        <taxon>Actinomycetota</taxon>
        <taxon>Actinomycetes</taxon>
        <taxon>Micromonosporales</taxon>
        <taxon>Micromonosporaceae</taxon>
        <taxon>Dactylosporangium</taxon>
    </lineage>
</organism>
<accession>A0ABV5M9V0</accession>
<reference evidence="1 2" key="1">
    <citation type="submission" date="2024-09" db="EMBL/GenBank/DDBJ databases">
        <authorList>
            <person name="Sun Q."/>
            <person name="Mori K."/>
        </authorList>
    </citation>
    <scope>NUCLEOTIDE SEQUENCE [LARGE SCALE GENOMIC DNA]</scope>
    <source>
        <strain evidence="1 2">JCM 3307</strain>
    </source>
</reference>
<protein>
    <submittedName>
        <fullName evidence="1">Uncharacterized protein</fullName>
    </submittedName>
</protein>
<proteinExistence type="predicted"/>
<dbReference type="RefSeq" id="WP_223093277.1">
    <property type="nucleotide sequence ID" value="NZ_CP061913.1"/>
</dbReference>
<comment type="caution">
    <text evidence="1">The sequence shown here is derived from an EMBL/GenBank/DDBJ whole genome shotgun (WGS) entry which is preliminary data.</text>
</comment>
<sequence>MTAVAEALDRHERRRRAALAGVSARLRAVGIEPAFGVLTQYYDFYGKVPTGLTGLTVDEPHGTGRMQVTVVAAERLVPPGEGGLSADGHVWTRDVDIEHDLPAAADLVFEVTLLEGPAEASGAMWAPRRLVRDEEAVVDAVRLWHGYREMLRATPPKPATARRRSARARLSAARRDAAASPMVRRPAAVPPPLRAHLDGLDDARLAFHFPRDRSGRYARSAVVALAGDGTALSRRGPWLSARADGAALVVGVEPLIGANQDHRWDRLPWLWSNDETPAAVRWQVDDPDRARATVERLDAFAVAEALTACGVEVDADLTALLNGYPVAYGLARHTDVWVKRLYDQLQLSAPWRLAAAYAVHQQERRAVRRPDGEPVALFGLKGLNQQSKPMVGLDAPGGGPRLRMIWTASNARLPRALWECPADLLAELT</sequence>
<dbReference type="Proteomes" id="UP001589608">
    <property type="component" value="Unassembled WGS sequence"/>
</dbReference>
<name>A0ABV5M9V0_9ACTN</name>
<gene>
    <name evidence="1" type="ORF">ACFFTR_21370</name>
</gene>